<comment type="subcellular location">
    <subcellularLocation>
        <location evidence="1">Membrane</location>
        <topology evidence="1">Multi-pass membrane protein</topology>
    </subcellularLocation>
</comment>
<proteinExistence type="inferred from homology"/>
<evidence type="ECO:0000259" key="7">
    <source>
        <dbReference type="Pfam" id="PF20684"/>
    </source>
</evidence>
<dbReference type="RefSeq" id="XP_031873093.1">
    <property type="nucleotide sequence ID" value="XM_032009039.1"/>
</dbReference>
<evidence type="ECO:0000256" key="1">
    <source>
        <dbReference type="ARBA" id="ARBA00004141"/>
    </source>
</evidence>
<accession>A0A370TY35</accession>
<keyword evidence="9" id="KW-1185">Reference proteome</keyword>
<dbReference type="EMBL" id="NPIC01000001">
    <property type="protein sequence ID" value="RDL40437.1"/>
    <property type="molecule type" value="Genomic_DNA"/>
</dbReference>
<evidence type="ECO:0000313" key="9">
    <source>
        <dbReference type="Proteomes" id="UP000254866"/>
    </source>
</evidence>
<dbReference type="GO" id="GO:0016020">
    <property type="term" value="C:membrane"/>
    <property type="evidence" value="ECO:0007669"/>
    <property type="project" value="UniProtKB-SubCell"/>
</dbReference>
<feature type="transmembrane region" description="Helical" evidence="6">
    <location>
        <begin position="190"/>
        <end position="217"/>
    </location>
</feature>
<evidence type="ECO:0000256" key="4">
    <source>
        <dbReference type="ARBA" id="ARBA00023136"/>
    </source>
</evidence>
<dbReference type="AlphaFoldDB" id="A0A370TY35"/>
<reference evidence="8 9" key="1">
    <citation type="journal article" date="2018" name="IMA Fungus">
        <title>IMA Genome-F 9: Draft genome sequence of Annulohypoxylon stygium, Aspergillus mulundensis, Berkeleyomyces basicola (syn. Thielaviopsis basicola), Ceratocystis smalleyi, two Cercospora beticola strains, Coleophoma cylindrospora, Fusarium fracticaudum, Phialophora cf. hyalina, and Morchella septimelata.</title>
        <authorList>
            <person name="Wingfield B.D."/>
            <person name="Bills G.F."/>
            <person name="Dong Y."/>
            <person name="Huang W."/>
            <person name="Nel W.J."/>
            <person name="Swalarsk-Parry B.S."/>
            <person name="Vaghefi N."/>
            <person name="Wilken P.M."/>
            <person name="An Z."/>
            <person name="de Beer Z.W."/>
            <person name="De Vos L."/>
            <person name="Chen L."/>
            <person name="Duong T.A."/>
            <person name="Gao Y."/>
            <person name="Hammerbacher A."/>
            <person name="Kikkert J.R."/>
            <person name="Li Y."/>
            <person name="Li H."/>
            <person name="Li K."/>
            <person name="Li Q."/>
            <person name="Liu X."/>
            <person name="Ma X."/>
            <person name="Naidoo K."/>
            <person name="Pethybridge S.J."/>
            <person name="Sun J."/>
            <person name="Steenkamp E.T."/>
            <person name="van der Nest M.A."/>
            <person name="van Wyk S."/>
            <person name="Wingfield M.J."/>
            <person name="Xiong C."/>
            <person name="Yue Q."/>
            <person name="Zhang X."/>
        </authorList>
    </citation>
    <scope>NUCLEOTIDE SEQUENCE [LARGE SCALE GENOMIC DNA]</scope>
    <source>
        <strain evidence="8 9">BP 5553</strain>
    </source>
</reference>
<feature type="transmembrane region" description="Helical" evidence="6">
    <location>
        <begin position="229"/>
        <end position="248"/>
    </location>
</feature>
<evidence type="ECO:0000256" key="5">
    <source>
        <dbReference type="ARBA" id="ARBA00038359"/>
    </source>
</evidence>
<feature type="transmembrane region" description="Helical" evidence="6">
    <location>
        <begin position="108"/>
        <end position="126"/>
    </location>
</feature>
<sequence length="361" mass="40961">MAAPPLPDFDITPSLAPPPGVVPNFENPESIRTIIDFTLGICIGVSSLFVLLRIWTRFFIVKMHGWEDYTMIIAWLMFIAYITLGFLAEQYGSGIHQWDVPLSHFFKFLYLANVLEVLYNPVIFTTKLSILLQYKRIFCPHNSGTTYWLIHVLIWSNLLYYIAVMIPQIVVCNPREKAWHPYLPGKCLDLPSILITGAVVNIISDFSILILPVHSIWKLQMSRSRKYGVTAIFATGLFACVSSIMRLYNNVIFKTTEDITYNLSGVALWTIAEITSGMICGCLPLLPNLFRHFVPKIKNSMTWGGSKGTNKTNRATKGNDSELSAIRMDNMERKYMQGEYIELDGRPQVLPRHMVGGPENV</sequence>
<dbReference type="InterPro" id="IPR052337">
    <property type="entry name" value="SAT4-like"/>
</dbReference>
<evidence type="ECO:0000256" key="2">
    <source>
        <dbReference type="ARBA" id="ARBA00022692"/>
    </source>
</evidence>
<evidence type="ECO:0000256" key="3">
    <source>
        <dbReference type="ARBA" id="ARBA00022989"/>
    </source>
</evidence>
<keyword evidence="3 6" id="KW-1133">Transmembrane helix</keyword>
<gene>
    <name evidence="8" type="ORF">BP5553_00416</name>
</gene>
<feature type="transmembrane region" description="Helical" evidence="6">
    <location>
        <begin position="268"/>
        <end position="290"/>
    </location>
</feature>
<feature type="transmembrane region" description="Helical" evidence="6">
    <location>
        <begin position="147"/>
        <end position="170"/>
    </location>
</feature>
<organism evidence="8 9">
    <name type="scientific">Venustampulla echinocandica</name>
    <dbReference type="NCBI Taxonomy" id="2656787"/>
    <lineage>
        <taxon>Eukaryota</taxon>
        <taxon>Fungi</taxon>
        <taxon>Dikarya</taxon>
        <taxon>Ascomycota</taxon>
        <taxon>Pezizomycotina</taxon>
        <taxon>Leotiomycetes</taxon>
        <taxon>Helotiales</taxon>
        <taxon>Pleuroascaceae</taxon>
        <taxon>Venustampulla</taxon>
    </lineage>
</organism>
<keyword evidence="4 6" id="KW-0472">Membrane</keyword>
<evidence type="ECO:0000256" key="6">
    <source>
        <dbReference type="SAM" id="Phobius"/>
    </source>
</evidence>
<dbReference type="PANTHER" id="PTHR33048:SF160">
    <property type="entry name" value="SAT4 FAMILY MEMBRANE PROTEIN"/>
    <property type="match status" value="1"/>
</dbReference>
<comment type="caution">
    <text evidence="8">The sequence shown here is derived from an EMBL/GenBank/DDBJ whole genome shotgun (WGS) entry which is preliminary data.</text>
</comment>
<keyword evidence="2 6" id="KW-0812">Transmembrane</keyword>
<comment type="similarity">
    <text evidence="5">Belongs to the SAT4 family.</text>
</comment>
<dbReference type="PANTHER" id="PTHR33048">
    <property type="entry name" value="PTH11-LIKE INTEGRAL MEMBRANE PROTEIN (AFU_ORTHOLOGUE AFUA_5G11245)"/>
    <property type="match status" value="1"/>
</dbReference>
<evidence type="ECO:0000313" key="8">
    <source>
        <dbReference type="EMBL" id="RDL40437.1"/>
    </source>
</evidence>
<dbReference type="OrthoDB" id="2496787at2759"/>
<name>A0A370TY35_9HELO</name>
<dbReference type="Proteomes" id="UP000254866">
    <property type="component" value="Unassembled WGS sequence"/>
</dbReference>
<dbReference type="InterPro" id="IPR049326">
    <property type="entry name" value="Rhodopsin_dom_fungi"/>
</dbReference>
<dbReference type="GeneID" id="43593265"/>
<protein>
    <recommendedName>
        <fullName evidence="7">Rhodopsin domain-containing protein</fullName>
    </recommendedName>
</protein>
<feature type="transmembrane region" description="Helical" evidence="6">
    <location>
        <begin position="68"/>
        <end position="88"/>
    </location>
</feature>
<dbReference type="Pfam" id="PF20684">
    <property type="entry name" value="Fung_rhodopsin"/>
    <property type="match status" value="1"/>
</dbReference>
<dbReference type="STRING" id="2656787.A0A370TY35"/>
<feature type="domain" description="Rhodopsin" evidence="7">
    <location>
        <begin position="52"/>
        <end position="291"/>
    </location>
</feature>
<feature type="transmembrane region" description="Helical" evidence="6">
    <location>
        <begin position="34"/>
        <end position="56"/>
    </location>
</feature>